<dbReference type="RefSeq" id="WP_140991167.1">
    <property type="nucleotide sequence ID" value="NZ_VHIQ01000007.1"/>
</dbReference>
<proteinExistence type="predicted"/>
<keyword evidence="1" id="KW-1133">Transmembrane helix</keyword>
<feature type="transmembrane region" description="Helical" evidence="1">
    <location>
        <begin position="7"/>
        <end position="28"/>
    </location>
</feature>
<keyword evidence="1" id="KW-0812">Transmembrane</keyword>
<reference evidence="2 3" key="1">
    <citation type="submission" date="2019-06" db="EMBL/GenBank/DDBJ databases">
        <title>Flavobacteriaceae Paucihalobacterium erythroidium CWB-1, complete genome.</title>
        <authorList>
            <person name="Wu S."/>
        </authorList>
    </citation>
    <scope>NUCLEOTIDE SEQUENCE [LARGE SCALE GENOMIC DNA]</scope>
    <source>
        <strain evidence="2 3">CWB-1</strain>
    </source>
</reference>
<dbReference type="Proteomes" id="UP000317332">
    <property type="component" value="Unassembled WGS sequence"/>
</dbReference>
<comment type="caution">
    <text evidence="2">The sequence shown here is derived from an EMBL/GenBank/DDBJ whole genome shotgun (WGS) entry which is preliminary data.</text>
</comment>
<feature type="transmembrane region" description="Helical" evidence="1">
    <location>
        <begin position="79"/>
        <end position="96"/>
    </location>
</feature>
<evidence type="ECO:0000313" key="3">
    <source>
        <dbReference type="Proteomes" id="UP000317332"/>
    </source>
</evidence>
<organism evidence="2 3">
    <name type="scientific">Paucihalobacter ruber</name>
    <dbReference type="NCBI Taxonomy" id="2567861"/>
    <lineage>
        <taxon>Bacteria</taxon>
        <taxon>Pseudomonadati</taxon>
        <taxon>Bacteroidota</taxon>
        <taxon>Flavobacteriia</taxon>
        <taxon>Flavobacteriales</taxon>
        <taxon>Flavobacteriaceae</taxon>
        <taxon>Paucihalobacter</taxon>
    </lineage>
</organism>
<dbReference type="OrthoDB" id="1362378at2"/>
<name>A0A506PEU6_9FLAO</name>
<dbReference type="EMBL" id="VHIQ01000007">
    <property type="protein sequence ID" value="TPV31915.1"/>
    <property type="molecule type" value="Genomic_DNA"/>
</dbReference>
<protein>
    <submittedName>
        <fullName evidence="2">Uncharacterized protein</fullName>
    </submittedName>
</protein>
<evidence type="ECO:0000313" key="2">
    <source>
        <dbReference type="EMBL" id="TPV31915.1"/>
    </source>
</evidence>
<sequence length="97" mass="10692">MTKKNKDIFIGIFVGLIANIFGLIFAIQIFGASDDYVKVVKNAIAENIFGKLVAIGALLNLGAFFVFIKKRQDHRAMGVLILTIIVMLITFGLKFLS</sequence>
<keyword evidence="1" id="KW-0472">Membrane</keyword>
<gene>
    <name evidence="2" type="ORF">FJ651_13950</name>
</gene>
<keyword evidence="3" id="KW-1185">Reference proteome</keyword>
<feature type="transmembrane region" description="Helical" evidence="1">
    <location>
        <begin position="48"/>
        <end position="67"/>
    </location>
</feature>
<dbReference type="AlphaFoldDB" id="A0A506PEU6"/>
<accession>A0A506PEU6</accession>
<evidence type="ECO:0000256" key="1">
    <source>
        <dbReference type="SAM" id="Phobius"/>
    </source>
</evidence>